<dbReference type="SUPFAM" id="SSF51735">
    <property type="entry name" value="NAD(P)-binding Rossmann-fold domains"/>
    <property type="match status" value="1"/>
</dbReference>
<name>A0A345UFY4_9BACT</name>
<dbReference type="Proteomes" id="UP000254808">
    <property type="component" value="Chromosome"/>
</dbReference>
<proteinExistence type="inferred from homology"/>
<dbReference type="FunFam" id="3.40.50.720:FF:000084">
    <property type="entry name" value="Short-chain dehydrogenase reductase"/>
    <property type="match status" value="1"/>
</dbReference>
<dbReference type="InterPro" id="IPR020904">
    <property type="entry name" value="Sc_DH/Rdtase_CS"/>
</dbReference>
<dbReference type="InterPro" id="IPR036291">
    <property type="entry name" value="NAD(P)-bd_dom_sf"/>
</dbReference>
<dbReference type="KEGG" id="cprv:CYPRO_0098"/>
<dbReference type="Gene3D" id="3.40.50.720">
    <property type="entry name" value="NAD(P)-binding Rossmann-like Domain"/>
    <property type="match status" value="1"/>
</dbReference>
<dbReference type="Pfam" id="PF13561">
    <property type="entry name" value="adh_short_C2"/>
    <property type="match status" value="1"/>
</dbReference>
<dbReference type="PRINTS" id="PR00081">
    <property type="entry name" value="GDHRDH"/>
</dbReference>
<keyword evidence="3" id="KW-1185">Reference proteome</keyword>
<dbReference type="PRINTS" id="PR00080">
    <property type="entry name" value="SDRFAMILY"/>
</dbReference>
<organism evidence="2 3">
    <name type="scientific">Cyclonatronum proteinivorum</name>
    <dbReference type="NCBI Taxonomy" id="1457365"/>
    <lineage>
        <taxon>Bacteria</taxon>
        <taxon>Pseudomonadati</taxon>
        <taxon>Balneolota</taxon>
        <taxon>Balneolia</taxon>
        <taxon>Balneolales</taxon>
        <taxon>Cyclonatronaceae</taxon>
        <taxon>Cyclonatronum</taxon>
    </lineage>
</organism>
<dbReference type="EMBL" id="CP027806">
    <property type="protein sequence ID" value="AXI99385.1"/>
    <property type="molecule type" value="Genomic_DNA"/>
</dbReference>
<evidence type="ECO:0000313" key="3">
    <source>
        <dbReference type="Proteomes" id="UP000254808"/>
    </source>
</evidence>
<dbReference type="NCBIfam" id="NF005559">
    <property type="entry name" value="PRK07231.1"/>
    <property type="match status" value="1"/>
</dbReference>
<dbReference type="AlphaFoldDB" id="A0A345UFY4"/>
<dbReference type="RefSeq" id="WP_114982628.1">
    <property type="nucleotide sequence ID" value="NZ_CP027806.1"/>
</dbReference>
<accession>A0A345UFY4</accession>
<dbReference type="InterPro" id="IPR002347">
    <property type="entry name" value="SDR_fam"/>
</dbReference>
<protein>
    <submittedName>
        <fullName evidence="2">NAD(P)-dependent dehydrogenase, short-chain alcohol dehydrogenase family</fullName>
    </submittedName>
</protein>
<dbReference type="PANTHER" id="PTHR42820:SF1">
    <property type="entry name" value="SHORT-CHAIN DEHYDROGENASE_REDUCTASE FAMILY PROTEIN"/>
    <property type="match status" value="1"/>
</dbReference>
<dbReference type="CDD" id="cd05233">
    <property type="entry name" value="SDR_c"/>
    <property type="match status" value="1"/>
</dbReference>
<dbReference type="PANTHER" id="PTHR42820">
    <property type="entry name" value="SHORT-CHAIN DEHYDROGENASE REDUCTASE"/>
    <property type="match status" value="1"/>
</dbReference>
<reference evidence="2 3" key="1">
    <citation type="submission" date="2018-03" db="EMBL/GenBank/DDBJ databases">
        <title>Phenotypic and genomic properties of Cyclonatronum proteinivorum gen. nov., sp. nov., a haloalkaliphilic bacteroidete from soda lakes possessing Na+-translocating rhodopsin.</title>
        <authorList>
            <person name="Toshchakov S.V."/>
            <person name="Korzhenkov A."/>
            <person name="Samarov N.I."/>
            <person name="Kublanov I.V."/>
            <person name="Muntyan M.S."/>
            <person name="Sorokin D.Y."/>
        </authorList>
    </citation>
    <scope>NUCLEOTIDE SEQUENCE [LARGE SCALE GENOMIC DNA]</scope>
    <source>
        <strain evidence="2 3">Omega</strain>
    </source>
</reference>
<sequence length="258" mass="27376">MKKRMQDKVALITGGAGGIGLETAVLFIEEGAQGIHLVDLDEATLKEAVASLPQGSKVTWSAADVSLNADVERYTREAIAAHGKIDVLFLNAGIEGKVMPITEYPEELFDKVMAVNVKSIFLGLKHAIPHLRENGGGSVMITSSVAGWRGTPNVSAYVTSKHATLGIMKSAALELAADGIRVNSIHPSPVDNRMMRSLEDGFAPGKGDEVKAGFEQMIPLGRYATNREIAEAALFLASDESRFLTGTSITVDGGLNAK</sequence>
<dbReference type="OrthoDB" id="9803333at2"/>
<evidence type="ECO:0000313" key="2">
    <source>
        <dbReference type="EMBL" id="AXI99385.1"/>
    </source>
</evidence>
<gene>
    <name evidence="2" type="ORF">CYPRO_0098</name>
</gene>
<evidence type="ECO:0000256" key="1">
    <source>
        <dbReference type="ARBA" id="ARBA00006484"/>
    </source>
</evidence>
<comment type="similarity">
    <text evidence="1">Belongs to the short-chain dehydrogenases/reductases (SDR) family.</text>
</comment>
<dbReference type="PROSITE" id="PS00061">
    <property type="entry name" value="ADH_SHORT"/>
    <property type="match status" value="1"/>
</dbReference>